<sequence length="73" mass="7505">MFTVPPNEALAAMASRNSSSGDFLMRVRSQRGMKSATLGGRFPFGVCTAAIAAATSAAWTSPRAPPSGPEICS</sequence>
<comment type="caution">
    <text evidence="1">The sequence shown here is derived from an EMBL/GenBank/DDBJ whole genome shotgun (WGS) entry which is preliminary data.</text>
</comment>
<evidence type="ECO:0000313" key="1">
    <source>
        <dbReference type="EMBL" id="KMS69790.1"/>
    </source>
</evidence>
<proteinExistence type="predicted"/>
<dbReference type="Proteomes" id="UP000037274">
    <property type="component" value="Unassembled WGS sequence"/>
</dbReference>
<accession>A0ABR5HSV0</accession>
<dbReference type="EMBL" id="LFEH01000140">
    <property type="protein sequence ID" value="KMS69790.1"/>
    <property type="molecule type" value="Genomic_DNA"/>
</dbReference>
<gene>
    <name evidence="1" type="ORF">ACH49_25955</name>
</gene>
<protein>
    <submittedName>
        <fullName evidence="1">Uncharacterized protein</fullName>
    </submittedName>
</protein>
<evidence type="ECO:0000313" key="2">
    <source>
        <dbReference type="Proteomes" id="UP000037274"/>
    </source>
</evidence>
<keyword evidence="2" id="KW-1185">Reference proteome</keyword>
<reference evidence="1 2" key="1">
    <citation type="submission" date="2015-06" db="EMBL/GenBank/DDBJ databases">
        <title>Draft genome sequence of Streptomyces leeuwenhoekii C58, which produces the novel lasso peptide, chaxapeptin.</title>
        <authorList>
            <person name="Yi Y."/>
            <person name="Hai D."/>
            <person name="Jaspars M."/>
            <person name="Sheng H."/>
            <person name="Rateb M.E."/>
            <person name="Bull A."/>
            <person name="Goodfellow M."/>
            <person name="Asenjo J.A."/>
            <person name="Ebel R."/>
        </authorList>
    </citation>
    <scope>NUCLEOTIDE SEQUENCE [LARGE SCALE GENOMIC DNA]</scope>
    <source>
        <strain evidence="1 2">C58</strain>
    </source>
</reference>
<organism evidence="1 2">
    <name type="scientific">Streptomyces leeuwenhoekii</name>
    <dbReference type="NCBI Taxonomy" id="1437453"/>
    <lineage>
        <taxon>Bacteria</taxon>
        <taxon>Bacillati</taxon>
        <taxon>Actinomycetota</taxon>
        <taxon>Actinomycetes</taxon>
        <taxon>Kitasatosporales</taxon>
        <taxon>Streptomycetaceae</taxon>
        <taxon>Streptomyces</taxon>
    </lineage>
</organism>
<name>A0ABR5HSV0_STRLW</name>